<comment type="caution">
    <text evidence="2">The sequence shown here is derived from an EMBL/GenBank/DDBJ whole genome shotgun (WGS) entry which is preliminary data.</text>
</comment>
<dbReference type="AlphaFoldDB" id="A0A9P5GZJ5"/>
<reference evidence="2" key="1">
    <citation type="submission" date="2020-03" db="EMBL/GenBank/DDBJ databases">
        <title>Draft Genome Sequence of Cylindrodendrum hubeiense.</title>
        <authorList>
            <person name="Buettner E."/>
            <person name="Kellner H."/>
        </authorList>
    </citation>
    <scope>NUCLEOTIDE SEQUENCE</scope>
    <source>
        <strain evidence="2">IHI 201604</strain>
    </source>
</reference>
<accession>A0A9P5GZJ5</accession>
<dbReference type="EMBL" id="JAANBB010000694">
    <property type="protein sequence ID" value="KAF7535911.1"/>
    <property type="molecule type" value="Genomic_DNA"/>
</dbReference>
<sequence length="69" mass="7214">MSHAVRSVASLPHEAAPSQATFGKPVGKVSEHAIGDNSRRERALGEKWLDLSRDANHTLAPAAGDAQAA</sequence>
<evidence type="ECO:0000256" key="1">
    <source>
        <dbReference type="SAM" id="MobiDB-lite"/>
    </source>
</evidence>
<dbReference type="Proteomes" id="UP000722485">
    <property type="component" value="Unassembled WGS sequence"/>
</dbReference>
<keyword evidence="3" id="KW-1185">Reference proteome</keyword>
<organism evidence="2 3">
    <name type="scientific">Cylindrodendrum hubeiense</name>
    <dbReference type="NCBI Taxonomy" id="595255"/>
    <lineage>
        <taxon>Eukaryota</taxon>
        <taxon>Fungi</taxon>
        <taxon>Dikarya</taxon>
        <taxon>Ascomycota</taxon>
        <taxon>Pezizomycotina</taxon>
        <taxon>Sordariomycetes</taxon>
        <taxon>Hypocreomycetidae</taxon>
        <taxon>Hypocreales</taxon>
        <taxon>Nectriaceae</taxon>
        <taxon>Cylindrodendrum</taxon>
    </lineage>
</organism>
<evidence type="ECO:0000313" key="2">
    <source>
        <dbReference type="EMBL" id="KAF7535911.1"/>
    </source>
</evidence>
<protein>
    <submittedName>
        <fullName evidence="2">Uncharacterized protein</fullName>
    </submittedName>
</protein>
<proteinExistence type="predicted"/>
<name>A0A9P5GZJ5_9HYPO</name>
<gene>
    <name evidence="2" type="ORF">G7Z17_g13123</name>
</gene>
<feature type="region of interest" description="Disordered" evidence="1">
    <location>
        <begin position="1"/>
        <end position="41"/>
    </location>
</feature>
<feature type="compositionally biased region" description="Basic and acidic residues" evidence="1">
    <location>
        <begin position="29"/>
        <end position="41"/>
    </location>
</feature>
<evidence type="ECO:0000313" key="3">
    <source>
        <dbReference type="Proteomes" id="UP000722485"/>
    </source>
</evidence>